<keyword evidence="2" id="KW-1185">Reference proteome</keyword>
<protein>
    <submittedName>
        <fullName evidence="1">Uncharacterized protein</fullName>
    </submittedName>
</protein>
<dbReference type="GeneID" id="54987833"/>
<sequence length="137" mass="13940">MSNALTTLDQLRSAASQSSNATAKVASAAAAALEEMHGLKADRATFVSFSIPVTGWKSDSSVPGYTKYIDIKVDGLTAADSVVVDVVPASSAVARAANFVATESRAGILRLRAASVPTAAISAQYHIITAATAAKEG</sequence>
<evidence type="ECO:0000313" key="2">
    <source>
        <dbReference type="Proteomes" id="UP000241620"/>
    </source>
</evidence>
<name>A0A2K9V446_9CAUD</name>
<evidence type="ECO:0000313" key="1">
    <source>
        <dbReference type="EMBL" id="AUV56869.1"/>
    </source>
</evidence>
<accession>A0A2K9V446</accession>
<dbReference type="RefSeq" id="YP_009797419.1">
    <property type="nucleotide sequence ID" value="NC_047914.1"/>
</dbReference>
<dbReference type="Proteomes" id="UP000241620">
    <property type="component" value="Segment"/>
</dbReference>
<organism evidence="1 2">
    <name type="scientific">Faecalibacterium phage FP_Taranis</name>
    <dbReference type="NCBI Taxonomy" id="2070186"/>
    <lineage>
        <taxon>Viruses</taxon>
        <taxon>Duplodnaviria</taxon>
        <taxon>Heunggongvirae</taxon>
        <taxon>Uroviricota</taxon>
        <taxon>Caudoviricetes</taxon>
        <taxon>Taranisvirus</taxon>
        <taxon>Taranisvirus taranis</taxon>
    </lineage>
</organism>
<dbReference type="KEGG" id="vg:54987833"/>
<dbReference type="EMBL" id="MG711467">
    <property type="protein sequence ID" value="AUV56869.1"/>
    <property type="molecule type" value="Genomic_DNA"/>
</dbReference>
<proteinExistence type="predicted"/>
<reference evidence="1 2" key="1">
    <citation type="submission" date="2017-12" db="EMBL/GenBank/DDBJ databases">
        <title>Phages infecting Faecalibacterium prausnitzii belong to novel viral genera that help decipher intestinal viromes.</title>
        <authorList>
            <person name="Petit M.-A."/>
            <person name="De Paepe M."/>
            <person name="Benevides L."/>
            <person name="Langella P."/>
        </authorList>
    </citation>
    <scope>NUCLEOTIDE SEQUENCE [LARGE SCALE GENOMIC DNA]</scope>
</reference>